<dbReference type="Proteomes" id="UP001432027">
    <property type="component" value="Unassembled WGS sequence"/>
</dbReference>
<comment type="caution">
    <text evidence="1">The sequence shown here is derived from an EMBL/GenBank/DDBJ whole genome shotgun (WGS) entry which is preliminary data.</text>
</comment>
<sequence length="153" mass="17582">VNKRLNFIESDSKYYVNSLTITNAHSPESIRRIARNATIHFLQIQLCGSNESHCEIYNLIPEMDFTLLNLDVVTFHHSEILGEIMEDIFFLALLRACKCLYIRQIEKITPEAIHQVYKDMTEGSMTLRILRIKGGLQLGAIVAFLKHIGIIYT</sequence>
<name>A0AAV5SKS8_9BILA</name>
<keyword evidence="2" id="KW-1185">Reference proteome</keyword>
<feature type="non-terminal residue" evidence="1">
    <location>
        <position position="1"/>
    </location>
</feature>
<feature type="non-terminal residue" evidence="1">
    <location>
        <position position="153"/>
    </location>
</feature>
<proteinExistence type="predicted"/>
<accession>A0AAV5SKS8</accession>
<dbReference type="EMBL" id="BTSX01000002">
    <property type="protein sequence ID" value="GMS83125.1"/>
    <property type="molecule type" value="Genomic_DNA"/>
</dbReference>
<evidence type="ECO:0000313" key="2">
    <source>
        <dbReference type="Proteomes" id="UP001432027"/>
    </source>
</evidence>
<protein>
    <submittedName>
        <fullName evidence="1">Uncharacterized protein</fullName>
    </submittedName>
</protein>
<dbReference type="AlphaFoldDB" id="A0AAV5SKS8"/>
<organism evidence="1 2">
    <name type="scientific">Pristionchus entomophagus</name>
    <dbReference type="NCBI Taxonomy" id="358040"/>
    <lineage>
        <taxon>Eukaryota</taxon>
        <taxon>Metazoa</taxon>
        <taxon>Ecdysozoa</taxon>
        <taxon>Nematoda</taxon>
        <taxon>Chromadorea</taxon>
        <taxon>Rhabditida</taxon>
        <taxon>Rhabditina</taxon>
        <taxon>Diplogasteromorpha</taxon>
        <taxon>Diplogasteroidea</taxon>
        <taxon>Neodiplogasteridae</taxon>
        <taxon>Pristionchus</taxon>
    </lineage>
</organism>
<gene>
    <name evidence="1" type="ORF">PENTCL1PPCAC_5300</name>
</gene>
<evidence type="ECO:0000313" key="1">
    <source>
        <dbReference type="EMBL" id="GMS83125.1"/>
    </source>
</evidence>
<reference evidence="1" key="1">
    <citation type="submission" date="2023-10" db="EMBL/GenBank/DDBJ databases">
        <title>Genome assembly of Pristionchus species.</title>
        <authorList>
            <person name="Yoshida K."/>
            <person name="Sommer R.J."/>
        </authorList>
    </citation>
    <scope>NUCLEOTIDE SEQUENCE</scope>
    <source>
        <strain evidence="1">RS0144</strain>
    </source>
</reference>